<gene>
    <name evidence="5" type="ORF">J437_LFUL012133</name>
</gene>
<feature type="signal peptide" evidence="3">
    <location>
        <begin position="1"/>
        <end position="20"/>
    </location>
</feature>
<feature type="chain" id="PRO_5035448805" description="Peptidase M12B propeptide domain-containing protein" evidence="3">
    <location>
        <begin position="21"/>
        <end position="273"/>
    </location>
</feature>
<accession>A0A8K0KDE0</accession>
<dbReference type="GO" id="GO:0004222">
    <property type="term" value="F:metalloendopeptidase activity"/>
    <property type="evidence" value="ECO:0007669"/>
    <property type="project" value="TreeGrafter"/>
</dbReference>
<evidence type="ECO:0000256" key="2">
    <source>
        <dbReference type="SAM" id="MobiDB-lite"/>
    </source>
</evidence>
<dbReference type="GO" id="GO:0006509">
    <property type="term" value="P:membrane protein ectodomain proteolysis"/>
    <property type="evidence" value="ECO:0007669"/>
    <property type="project" value="TreeGrafter"/>
</dbReference>
<reference evidence="5" key="1">
    <citation type="submission" date="2013-04" db="EMBL/GenBank/DDBJ databases">
        <authorList>
            <person name="Qu J."/>
            <person name="Murali S.C."/>
            <person name="Bandaranaike D."/>
            <person name="Bellair M."/>
            <person name="Blankenburg K."/>
            <person name="Chao H."/>
            <person name="Dinh H."/>
            <person name="Doddapaneni H."/>
            <person name="Downs B."/>
            <person name="Dugan-Rocha S."/>
            <person name="Elkadiri S."/>
            <person name="Gnanaolivu R.D."/>
            <person name="Hernandez B."/>
            <person name="Javaid M."/>
            <person name="Jayaseelan J.C."/>
            <person name="Lee S."/>
            <person name="Li M."/>
            <person name="Ming W."/>
            <person name="Munidasa M."/>
            <person name="Muniz J."/>
            <person name="Nguyen L."/>
            <person name="Ongeri F."/>
            <person name="Osuji N."/>
            <person name="Pu L.-L."/>
            <person name="Puazo M."/>
            <person name="Qu C."/>
            <person name="Quiroz J."/>
            <person name="Raj R."/>
            <person name="Weissenberger G."/>
            <person name="Xin Y."/>
            <person name="Zou X."/>
            <person name="Han Y."/>
            <person name="Richards S."/>
            <person name="Worley K."/>
            <person name="Muzny D."/>
            <person name="Gibbs R."/>
        </authorList>
    </citation>
    <scope>NUCLEOTIDE SEQUENCE</scope>
    <source>
        <strain evidence="5">Sampled in the wild</strain>
    </source>
</reference>
<feature type="domain" description="Peptidase M12B propeptide" evidence="4">
    <location>
        <begin position="27"/>
        <end position="104"/>
    </location>
</feature>
<dbReference type="GO" id="GO:0007219">
    <property type="term" value="P:Notch signaling pathway"/>
    <property type="evidence" value="ECO:0007669"/>
    <property type="project" value="TreeGrafter"/>
</dbReference>
<sequence length="273" mass="30650">MLSVGTFILFLLLLLPNIESARRLNEYISHFEPLTYDTSEVARAHGRHKRSLNADEHVHINFAAHGRHFRLRMKRDASVFGESLVVEQSGSPVAVDSRHIYHGHLIGEPNSYAFGSISDGIFEGKIVSTTSGSYYVEKTHHFFPRENSSSPTFHSVIYADSDVEDPYEKQRTGHVGGCGITDDVVQWMDRIQNSAIEEPAGEQCLDKKSSCSKKTLRAGGGESPKNLYSSSEKGKEEKSNRVKRGARSPKEENRNTCSLFIQTDPLIWRHISE</sequence>
<protein>
    <recommendedName>
        <fullName evidence="4">Peptidase M12B propeptide domain-containing protein</fullName>
    </recommendedName>
</protein>
<organism evidence="5 6">
    <name type="scientific">Ladona fulva</name>
    <name type="common">Scarce chaser dragonfly</name>
    <name type="synonym">Libellula fulva</name>
    <dbReference type="NCBI Taxonomy" id="123851"/>
    <lineage>
        <taxon>Eukaryota</taxon>
        <taxon>Metazoa</taxon>
        <taxon>Ecdysozoa</taxon>
        <taxon>Arthropoda</taxon>
        <taxon>Hexapoda</taxon>
        <taxon>Insecta</taxon>
        <taxon>Pterygota</taxon>
        <taxon>Palaeoptera</taxon>
        <taxon>Odonata</taxon>
        <taxon>Epiprocta</taxon>
        <taxon>Anisoptera</taxon>
        <taxon>Libelluloidea</taxon>
        <taxon>Libellulidae</taxon>
        <taxon>Ladona</taxon>
    </lineage>
</organism>
<dbReference type="PANTHER" id="PTHR45702:SF2">
    <property type="entry name" value="KUZBANIAN, ISOFORM A"/>
    <property type="match status" value="1"/>
</dbReference>
<keyword evidence="1" id="KW-1015">Disulfide bond</keyword>
<feature type="region of interest" description="Disordered" evidence="2">
    <location>
        <begin position="214"/>
        <end position="256"/>
    </location>
</feature>
<keyword evidence="6" id="KW-1185">Reference proteome</keyword>
<dbReference type="InterPro" id="IPR051489">
    <property type="entry name" value="ADAM_Metalloproteinase"/>
</dbReference>
<dbReference type="PANTHER" id="PTHR45702">
    <property type="entry name" value="ADAM10/ADAM17 METALLOPEPTIDASE FAMILY MEMBER"/>
    <property type="match status" value="1"/>
</dbReference>
<dbReference type="Pfam" id="PF01562">
    <property type="entry name" value="Pep_M12B_propep"/>
    <property type="match status" value="1"/>
</dbReference>
<evidence type="ECO:0000256" key="3">
    <source>
        <dbReference type="SAM" id="SignalP"/>
    </source>
</evidence>
<evidence type="ECO:0000259" key="4">
    <source>
        <dbReference type="Pfam" id="PF01562"/>
    </source>
</evidence>
<evidence type="ECO:0000313" key="5">
    <source>
        <dbReference type="EMBL" id="KAG8232124.1"/>
    </source>
</evidence>
<feature type="non-terminal residue" evidence="5">
    <location>
        <position position="273"/>
    </location>
</feature>
<dbReference type="OrthoDB" id="2149267at2759"/>
<comment type="caution">
    <text evidence="5">The sequence shown here is derived from an EMBL/GenBank/DDBJ whole genome shotgun (WGS) entry which is preliminary data.</text>
</comment>
<dbReference type="Proteomes" id="UP000792457">
    <property type="component" value="Unassembled WGS sequence"/>
</dbReference>
<dbReference type="EMBL" id="KZ308595">
    <property type="protein sequence ID" value="KAG8232124.1"/>
    <property type="molecule type" value="Genomic_DNA"/>
</dbReference>
<dbReference type="InterPro" id="IPR002870">
    <property type="entry name" value="Peptidase_M12B_N"/>
</dbReference>
<proteinExistence type="predicted"/>
<reference evidence="5" key="2">
    <citation type="submission" date="2017-10" db="EMBL/GenBank/DDBJ databases">
        <title>Ladona fulva Genome sequencing and assembly.</title>
        <authorList>
            <person name="Murali S."/>
            <person name="Richards S."/>
            <person name="Bandaranaike D."/>
            <person name="Bellair M."/>
            <person name="Blankenburg K."/>
            <person name="Chao H."/>
            <person name="Dinh H."/>
            <person name="Doddapaneni H."/>
            <person name="Dugan-Rocha S."/>
            <person name="Elkadiri S."/>
            <person name="Gnanaolivu R."/>
            <person name="Hernandez B."/>
            <person name="Skinner E."/>
            <person name="Javaid M."/>
            <person name="Lee S."/>
            <person name="Li M."/>
            <person name="Ming W."/>
            <person name="Munidasa M."/>
            <person name="Muniz J."/>
            <person name="Nguyen L."/>
            <person name="Hughes D."/>
            <person name="Osuji N."/>
            <person name="Pu L.-L."/>
            <person name="Puazo M."/>
            <person name="Qu C."/>
            <person name="Quiroz J."/>
            <person name="Raj R."/>
            <person name="Weissenberger G."/>
            <person name="Xin Y."/>
            <person name="Zou X."/>
            <person name="Han Y."/>
            <person name="Worley K."/>
            <person name="Muzny D."/>
            <person name="Gibbs R."/>
        </authorList>
    </citation>
    <scope>NUCLEOTIDE SEQUENCE</scope>
    <source>
        <strain evidence="5">Sampled in the wild</strain>
    </source>
</reference>
<evidence type="ECO:0000313" key="6">
    <source>
        <dbReference type="Proteomes" id="UP000792457"/>
    </source>
</evidence>
<keyword evidence="3" id="KW-0732">Signal</keyword>
<dbReference type="AlphaFoldDB" id="A0A8K0KDE0"/>
<dbReference type="GO" id="GO:0005886">
    <property type="term" value="C:plasma membrane"/>
    <property type="evidence" value="ECO:0007669"/>
    <property type="project" value="TreeGrafter"/>
</dbReference>
<evidence type="ECO:0000256" key="1">
    <source>
        <dbReference type="ARBA" id="ARBA00023157"/>
    </source>
</evidence>
<name>A0A8K0KDE0_LADFU</name>